<gene>
    <name evidence="3" type="ORF">IFM89_022874</name>
</gene>
<feature type="signal peptide" evidence="1">
    <location>
        <begin position="1"/>
        <end position="28"/>
    </location>
</feature>
<sequence>MVPISTIFLTLLPVVSLILVSFLSSSASSSTDESFFHCLNASQQIYSLNTASYSSLLSSYHETIRTSSFRAPKSFVIVTANLESGIQAVLLCSKKHGFEIRMRSGGRDYEGLSTTSNVPFIIIDLVNFRKITIDMDDETAWLQAGAFSVLAYILS</sequence>
<dbReference type="Pfam" id="PF01565">
    <property type="entry name" value="FAD_binding_4"/>
    <property type="match status" value="1"/>
</dbReference>
<dbReference type="InterPro" id="IPR016167">
    <property type="entry name" value="FAD-bd_PCMH_sub1"/>
</dbReference>
<evidence type="ECO:0000313" key="3">
    <source>
        <dbReference type="EMBL" id="KAF9601760.1"/>
    </source>
</evidence>
<reference evidence="3 4" key="1">
    <citation type="submission" date="2020-10" db="EMBL/GenBank/DDBJ databases">
        <title>The Coptis chinensis genome and diversification of protoberbering-type alkaloids.</title>
        <authorList>
            <person name="Wang B."/>
            <person name="Shu S."/>
            <person name="Song C."/>
            <person name="Liu Y."/>
        </authorList>
    </citation>
    <scope>NUCLEOTIDE SEQUENCE [LARGE SCALE GENOMIC DNA]</scope>
    <source>
        <strain evidence="3">HL-2020</strain>
        <tissue evidence="3">Leaf</tissue>
    </source>
</reference>
<organism evidence="3 4">
    <name type="scientific">Coptis chinensis</name>
    <dbReference type="NCBI Taxonomy" id="261450"/>
    <lineage>
        <taxon>Eukaryota</taxon>
        <taxon>Viridiplantae</taxon>
        <taxon>Streptophyta</taxon>
        <taxon>Embryophyta</taxon>
        <taxon>Tracheophyta</taxon>
        <taxon>Spermatophyta</taxon>
        <taxon>Magnoliopsida</taxon>
        <taxon>Ranunculales</taxon>
        <taxon>Ranunculaceae</taxon>
        <taxon>Coptidoideae</taxon>
        <taxon>Coptis</taxon>
    </lineage>
</organism>
<proteinExistence type="predicted"/>
<protein>
    <recommendedName>
        <fullName evidence="2">FAD linked oxidase N-terminal domain-containing protein</fullName>
    </recommendedName>
</protein>
<feature type="chain" id="PRO_5032848566" description="FAD linked oxidase N-terminal domain-containing protein" evidence="1">
    <location>
        <begin position="29"/>
        <end position="155"/>
    </location>
</feature>
<evidence type="ECO:0000259" key="2">
    <source>
        <dbReference type="Pfam" id="PF01565"/>
    </source>
</evidence>
<feature type="domain" description="FAD linked oxidase N-terminal" evidence="2">
    <location>
        <begin position="77"/>
        <end position="146"/>
    </location>
</feature>
<dbReference type="Proteomes" id="UP000631114">
    <property type="component" value="Unassembled WGS sequence"/>
</dbReference>
<dbReference type="GO" id="GO:0050660">
    <property type="term" value="F:flavin adenine dinucleotide binding"/>
    <property type="evidence" value="ECO:0007669"/>
    <property type="project" value="InterPro"/>
</dbReference>
<dbReference type="PANTHER" id="PTHR32448">
    <property type="entry name" value="OS08G0158400 PROTEIN"/>
    <property type="match status" value="1"/>
</dbReference>
<dbReference type="AlphaFoldDB" id="A0A835HJB1"/>
<evidence type="ECO:0000313" key="4">
    <source>
        <dbReference type="Proteomes" id="UP000631114"/>
    </source>
</evidence>
<dbReference type="SUPFAM" id="SSF56176">
    <property type="entry name" value="FAD-binding/transporter-associated domain-like"/>
    <property type="match status" value="1"/>
</dbReference>
<dbReference type="EMBL" id="JADFTS010000006">
    <property type="protein sequence ID" value="KAF9601760.1"/>
    <property type="molecule type" value="Genomic_DNA"/>
</dbReference>
<accession>A0A835HJB1</accession>
<dbReference type="InterPro" id="IPR036318">
    <property type="entry name" value="FAD-bd_PCMH-like_sf"/>
</dbReference>
<keyword evidence="4" id="KW-1185">Reference proteome</keyword>
<comment type="caution">
    <text evidence="3">The sequence shown here is derived from an EMBL/GenBank/DDBJ whole genome shotgun (WGS) entry which is preliminary data.</text>
</comment>
<keyword evidence="1" id="KW-0732">Signal</keyword>
<name>A0A835HJB1_9MAGN</name>
<dbReference type="Gene3D" id="3.30.43.10">
    <property type="entry name" value="Uridine Diphospho-n-acetylenolpyruvylglucosamine Reductase, domain 2"/>
    <property type="match status" value="1"/>
</dbReference>
<dbReference type="InterPro" id="IPR006094">
    <property type="entry name" value="Oxid_FAD_bind_N"/>
</dbReference>
<evidence type="ECO:0000256" key="1">
    <source>
        <dbReference type="SAM" id="SignalP"/>
    </source>
</evidence>
<dbReference type="OrthoDB" id="407275at2759"/>